<dbReference type="GO" id="GO:0005576">
    <property type="term" value="C:extracellular region"/>
    <property type="evidence" value="ECO:0007669"/>
    <property type="project" value="InterPro"/>
</dbReference>
<accession>A0A8B7NE83</accession>
<proteinExistence type="predicted"/>
<dbReference type="InterPro" id="IPR036645">
    <property type="entry name" value="Elafin-like_sf"/>
</dbReference>
<dbReference type="PROSITE" id="PS51390">
    <property type="entry name" value="WAP"/>
    <property type="match status" value="1"/>
</dbReference>
<dbReference type="GO" id="GO:0030414">
    <property type="term" value="F:peptidase inhibitor activity"/>
    <property type="evidence" value="ECO:0007669"/>
    <property type="project" value="InterPro"/>
</dbReference>
<dbReference type="Pfam" id="PF00095">
    <property type="entry name" value="WAP"/>
    <property type="match status" value="1"/>
</dbReference>
<dbReference type="InterPro" id="IPR008197">
    <property type="entry name" value="WAP_dom"/>
</dbReference>
<evidence type="ECO:0000313" key="4">
    <source>
        <dbReference type="RefSeq" id="XP_018011791.1"/>
    </source>
</evidence>
<sequence length="171" mass="17007">MIRLAFCLSLALLVYAADEAPKERIFGGGGLGGLFGGGKKPLGPGPGPIGGGVGPIGGGPLVGGGPLGGGGFGGGIGPIGGDYDDLGLGGDFGGDLGAGGCKHFCKSPTGKYVCCPTNGPKPGECPPVRPTCPRINAPKLCITDFECFGVDKCCFDNCLKERVCKPPHPYK</sequence>
<keyword evidence="1" id="KW-0732">Signal</keyword>
<dbReference type="RefSeq" id="XP_018011791.1">
    <property type="nucleotide sequence ID" value="XM_018156302.2"/>
</dbReference>
<dbReference type="Gene3D" id="4.10.75.10">
    <property type="entry name" value="Elafin-like"/>
    <property type="match status" value="1"/>
</dbReference>
<keyword evidence="3" id="KW-1185">Reference proteome</keyword>
<feature type="domain" description="WAP" evidence="2">
    <location>
        <begin position="118"/>
        <end position="168"/>
    </location>
</feature>
<organism evidence="3 4">
    <name type="scientific">Hyalella azteca</name>
    <name type="common">Amphipod</name>
    <dbReference type="NCBI Taxonomy" id="294128"/>
    <lineage>
        <taxon>Eukaryota</taxon>
        <taxon>Metazoa</taxon>
        <taxon>Ecdysozoa</taxon>
        <taxon>Arthropoda</taxon>
        <taxon>Crustacea</taxon>
        <taxon>Multicrustacea</taxon>
        <taxon>Malacostraca</taxon>
        <taxon>Eumalacostraca</taxon>
        <taxon>Peracarida</taxon>
        <taxon>Amphipoda</taxon>
        <taxon>Senticaudata</taxon>
        <taxon>Talitrida</taxon>
        <taxon>Talitroidea</taxon>
        <taxon>Hyalellidae</taxon>
        <taxon>Hyalella</taxon>
    </lineage>
</organism>
<evidence type="ECO:0000259" key="2">
    <source>
        <dbReference type="PROSITE" id="PS51390"/>
    </source>
</evidence>
<dbReference type="AlphaFoldDB" id="A0A8B7NE83"/>
<dbReference type="SMART" id="SM00217">
    <property type="entry name" value="WAP"/>
    <property type="match status" value="1"/>
</dbReference>
<feature type="chain" id="PRO_5034874663" evidence="1">
    <location>
        <begin position="17"/>
        <end position="171"/>
    </location>
</feature>
<dbReference type="Proteomes" id="UP000694843">
    <property type="component" value="Unplaced"/>
</dbReference>
<dbReference type="GeneID" id="108669019"/>
<reference evidence="4" key="1">
    <citation type="submission" date="2025-08" db="UniProtKB">
        <authorList>
            <consortium name="RefSeq"/>
        </authorList>
    </citation>
    <scope>IDENTIFICATION</scope>
    <source>
        <tissue evidence="4">Whole organism</tissue>
    </source>
</reference>
<protein>
    <submittedName>
        <fullName evidence="4">Ctenidin-1</fullName>
    </submittedName>
</protein>
<name>A0A8B7NE83_HYAAZ</name>
<gene>
    <name evidence="4" type="primary">LOC108669019</name>
</gene>
<evidence type="ECO:0000256" key="1">
    <source>
        <dbReference type="SAM" id="SignalP"/>
    </source>
</evidence>
<feature type="signal peptide" evidence="1">
    <location>
        <begin position="1"/>
        <end position="16"/>
    </location>
</feature>
<evidence type="ECO:0000313" key="3">
    <source>
        <dbReference type="Proteomes" id="UP000694843"/>
    </source>
</evidence>
<dbReference type="KEGG" id="hazt:108669019"/>
<dbReference type="SUPFAM" id="SSF57256">
    <property type="entry name" value="Elafin-like"/>
    <property type="match status" value="1"/>
</dbReference>
<dbReference type="OrthoDB" id="6375046at2759"/>